<dbReference type="Pfam" id="PF02891">
    <property type="entry name" value="zf-MIZ"/>
    <property type="match status" value="1"/>
</dbReference>
<comment type="caution">
    <text evidence="7">The sequence shown here is derived from an EMBL/GenBank/DDBJ whole genome shotgun (WGS) entry which is preliminary data.</text>
</comment>
<evidence type="ECO:0000256" key="3">
    <source>
        <dbReference type="ARBA" id="ARBA00022833"/>
    </source>
</evidence>
<dbReference type="SUPFAM" id="SSF57903">
    <property type="entry name" value="FYVE/PHD zinc finger"/>
    <property type="match status" value="1"/>
</dbReference>
<dbReference type="AlphaFoldDB" id="A0AAD8PDZ3"/>
<reference evidence="7" key="1">
    <citation type="submission" date="2023-08" db="EMBL/GenBank/DDBJ databases">
        <title>Draft sequence of the Babesia gibsoni genome.</title>
        <authorList>
            <person name="Yamagishi J.Y."/>
            <person name="Xuan X.X."/>
        </authorList>
    </citation>
    <scope>NUCLEOTIDE SEQUENCE</scope>
    <source>
        <strain evidence="7">Azabu</strain>
    </source>
</reference>
<dbReference type="CDD" id="cd16650">
    <property type="entry name" value="SP-RING_PIAS-like"/>
    <property type="match status" value="1"/>
</dbReference>
<sequence length="498" mass="56954">MGFNRDYRINFTYCICEGTYFNESDRRAPLICKSCEKASHRSCTCYEGPDSEFECSLCRVQRLDPFNSVFKFLWYGRVGNSRTAFKVTIDYLEKWTSTNKDVYVVSLPLHKTKLMHEWPKTFELKINNEIVHIVREPNCDHPRRDNPIKVTYAMRSGDNIVELYTTTYGETGPLFFLVFMVSKRVTIERMVETIKKKRTIPLRLCKERIIDLVNNLNDEDDDDVICMEETNEIELNCPITLDRMELPARGRKCRHLQCFDLKGYLHVMQNTAVFNTRWKCPECELILKPIDLVIDGYVLNIIKNTSKDVSTVKIDREANYEVVKRETMWDSDDSYSDSLVPTDTRATAQSGSGPSVYDTSVKFEEKTAPCPNNYGGQGIYIGGVYIKREQQLVTRGGDAMDVEPVGGEIVIPMGFRKGEVISLDSSDDEDMSTPAPQPKPLNDPLKTNKIPNVQDNSGGNDQNRQLKPMDLTIEKGGQGNTRPSTTLLMRLQQLPRMS</sequence>
<dbReference type="PANTHER" id="PTHR10782:SF4">
    <property type="entry name" value="TONALLI, ISOFORM E"/>
    <property type="match status" value="1"/>
</dbReference>
<evidence type="ECO:0000256" key="2">
    <source>
        <dbReference type="ARBA" id="ARBA00022771"/>
    </source>
</evidence>
<protein>
    <submittedName>
        <fullName evidence="7">Zinc finger miz domain-containing protein</fullName>
    </submittedName>
</protein>
<feature type="domain" description="SP-RING-type" evidence="6">
    <location>
        <begin position="221"/>
        <end position="307"/>
    </location>
</feature>
<dbReference type="GO" id="GO:0008270">
    <property type="term" value="F:zinc ion binding"/>
    <property type="evidence" value="ECO:0007669"/>
    <property type="project" value="UniProtKB-KW"/>
</dbReference>
<dbReference type="GO" id="GO:0061665">
    <property type="term" value="F:SUMO ligase activity"/>
    <property type="evidence" value="ECO:0007669"/>
    <property type="project" value="TreeGrafter"/>
</dbReference>
<dbReference type="EMBL" id="JAVEPI010000003">
    <property type="protein sequence ID" value="KAK1442892.1"/>
    <property type="molecule type" value="Genomic_DNA"/>
</dbReference>
<keyword evidence="2 4" id="KW-0863">Zinc-finger</keyword>
<evidence type="ECO:0000313" key="8">
    <source>
        <dbReference type="Proteomes" id="UP001230268"/>
    </source>
</evidence>
<keyword evidence="3" id="KW-0862">Zinc</keyword>
<evidence type="ECO:0000256" key="4">
    <source>
        <dbReference type="PROSITE-ProRule" id="PRU00452"/>
    </source>
</evidence>
<dbReference type="InterPro" id="IPR011011">
    <property type="entry name" value="Znf_FYVE_PHD"/>
</dbReference>
<name>A0AAD8PDZ3_BABGI</name>
<dbReference type="PANTHER" id="PTHR10782">
    <property type="entry name" value="ZINC FINGER MIZ DOMAIN-CONTAINING PROTEIN"/>
    <property type="match status" value="1"/>
</dbReference>
<dbReference type="PROSITE" id="PS51044">
    <property type="entry name" value="ZF_SP_RING"/>
    <property type="match status" value="1"/>
</dbReference>
<dbReference type="GO" id="GO:0016925">
    <property type="term" value="P:protein sumoylation"/>
    <property type="evidence" value="ECO:0007669"/>
    <property type="project" value="TreeGrafter"/>
</dbReference>
<accession>A0AAD8PDZ3</accession>
<gene>
    <name evidence="7" type="ORF">BgAZ_304100</name>
</gene>
<organism evidence="7 8">
    <name type="scientific">Babesia gibsoni</name>
    <dbReference type="NCBI Taxonomy" id="33632"/>
    <lineage>
        <taxon>Eukaryota</taxon>
        <taxon>Sar</taxon>
        <taxon>Alveolata</taxon>
        <taxon>Apicomplexa</taxon>
        <taxon>Aconoidasida</taxon>
        <taxon>Piroplasmida</taxon>
        <taxon>Babesiidae</taxon>
        <taxon>Babesia</taxon>
    </lineage>
</organism>
<dbReference type="Proteomes" id="UP001230268">
    <property type="component" value="Unassembled WGS sequence"/>
</dbReference>
<feature type="region of interest" description="Disordered" evidence="5">
    <location>
        <begin position="424"/>
        <end position="466"/>
    </location>
</feature>
<keyword evidence="8" id="KW-1185">Reference proteome</keyword>
<dbReference type="InterPro" id="IPR004181">
    <property type="entry name" value="Znf_MIZ"/>
</dbReference>
<dbReference type="SUPFAM" id="SSF57850">
    <property type="entry name" value="RING/U-box"/>
    <property type="match status" value="1"/>
</dbReference>
<feature type="compositionally biased region" description="Polar residues" evidence="5">
    <location>
        <begin position="449"/>
        <end position="465"/>
    </location>
</feature>
<dbReference type="Gene3D" id="3.30.40.10">
    <property type="entry name" value="Zinc/RING finger domain, C3HC4 (zinc finger)"/>
    <property type="match status" value="1"/>
</dbReference>
<dbReference type="InterPro" id="IPR013083">
    <property type="entry name" value="Znf_RING/FYVE/PHD"/>
</dbReference>
<dbReference type="GO" id="GO:0000785">
    <property type="term" value="C:chromatin"/>
    <property type="evidence" value="ECO:0007669"/>
    <property type="project" value="TreeGrafter"/>
</dbReference>
<keyword evidence="1" id="KW-0479">Metal-binding</keyword>
<evidence type="ECO:0000256" key="1">
    <source>
        <dbReference type="ARBA" id="ARBA00022723"/>
    </source>
</evidence>
<evidence type="ECO:0000256" key="5">
    <source>
        <dbReference type="SAM" id="MobiDB-lite"/>
    </source>
</evidence>
<evidence type="ECO:0000259" key="6">
    <source>
        <dbReference type="PROSITE" id="PS51044"/>
    </source>
</evidence>
<evidence type="ECO:0000313" key="7">
    <source>
        <dbReference type="EMBL" id="KAK1442892.1"/>
    </source>
</evidence>
<proteinExistence type="predicted"/>